<gene>
    <name evidence="8" type="ORF">AB1Y20_017769</name>
</gene>
<evidence type="ECO:0000256" key="6">
    <source>
        <dbReference type="SAM" id="Phobius"/>
    </source>
</evidence>
<reference evidence="8 9" key="1">
    <citation type="journal article" date="2024" name="Science">
        <title>Giant polyketide synthase enzymes in the biosynthesis of giant marine polyether toxins.</title>
        <authorList>
            <person name="Fallon T.R."/>
            <person name="Shende V.V."/>
            <person name="Wierzbicki I.H."/>
            <person name="Pendleton A.L."/>
            <person name="Watervoot N.F."/>
            <person name="Auber R.P."/>
            <person name="Gonzalez D.J."/>
            <person name="Wisecaver J.H."/>
            <person name="Moore B.S."/>
        </authorList>
    </citation>
    <scope>NUCLEOTIDE SEQUENCE [LARGE SCALE GENOMIC DNA]</scope>
    <source>
        <strain evidence="8 9">12B1</strain>
    </source>
</reference>
<dbReference type="InterPro" id="IPR019547">
    <property type="entry name" value="Lipid_desat"/>
</dbReference>
<feature type="transmembrane region" description="Helical" evidence="6">
    <location>
        <begin position="56"/>
        <end position="78"/>
    </location>
</feature>
<proteinExistence type="inferred from homology"/>
<evidence type="ECO:0000256" key="2">
    <source>
        <dbReference type="ARBA" id="ARBA00007620"/>
    </source>
</evidence>
<dbReference type="Proteomes" id="UP001515480">
    <property type="component" value="Unassembled WGS sequence"/>
</dbReference>
<sequence length="266" mass="29567">MAAALDRLHAQSSRGGDGVGAVLGVSAFLYTASSLVVRGGLLALDTVLPSASPAAIPIEAVVACFLLDLISGIWHSTLDLSDMGERLRSIVPDSTEAALRVRATDPRYLTANFWQQFVWSFKSHHTAPYPAHDNQERELAVVVMPLLFLTLVQWYVGWLQPRATRVWCVVLGLGSFTQTSHFLAHRRVHLGRASLPPCVGFLQDIHFLLHPSVHRPHHETFDCNFCIWNGWANPIVNRLIRLSMHLGIADGKHIFPGNPYKRSSER</sequence>
<organism evidence="8 9">
    <name type="scientific">Prymnesium parvum</name>
    <name type="common">Toxic golden alga</name>
    <dbReference type="NCBI Taxonomy" id="97485"/>
    <lineage>
        <taxon>Eukaryota</taxon>
        <taxon>Haptista</taxon>
        <taxon>Haptophyta</taxon>
        <taxon>Prymnesiophyceae</taxon>
        <taxon>Prymnesiales</taxon>
        <taxon>Prymnesiaceae</taxon>
        <taxon>Prymnesium</taxon>
    </lineage>
</organism>
<keyword evidence="4 6" id="KW-1133">Transmembrane helix</keyword>
<keyword evidence="9" id="KW-1185">Reference proteome</keyword>
<name>A0AB34JM62_PRYPA</name>
<evidence type="ECO:0000313" key="9">
    <source>
        <dbReference type="Proteomes" id="UP001515480"/>
    </source>
</evidence>
<keyword evidence="5 6" id="KW-0472">Membrane</keyword>
<evidence type="ECO:0000256" key="4">
    <source>
        <dbReference type="ARBA" id="ARBA00022989"/>
    </source>
</evidence>
<protein>
    <recommendedName>
        <fullName evidence="7">Lipid desaturase domain-containing protein</fullName>
    </recommendedName>
</protein>
<feature type="transmembrane region" description="Helical" evidence="6">
    <location>
        <begin position="139"/>
        <end position="158"/>
    </location>
</feature>
<keyword evidence="3 6" id="KW-0812">Transmembrane</keyword>
<feature type="transmembrane region" description="Helical" evidence="6">
    <location>
        <begin position="164"/>
        <end position="184"/>
    </location>
</feature>
<comment type="similarity">
    <text evidence="2">Belongs to the fatty acid desaturase CarF family.</text>
</comment>
<comment type="caution">
    <text evidence="8">The sequence shown here is derived from an EMBL/GenBank/DDBJ whole genome shotgun (WGS) entry which is preliminary data.</text>
</comment>
<dbReference type="GO" id="GO:0016020">
    <property type="term" value="C:membrane"/>
    <property type="evidence" value="ECO:0007669"/>
    <property type="project" value="UniProtKB-SubCell"/>
</dbReference>
<dbReference type="Pfam" id="PF10520">
    <property type="entry name" value="Lipid_desat"/>
    <property type="match status" value="1"/>
</dbReference>
<feature type="transmembrane region" description="Helical" evidence="6">
    <location>
        <begin position="21"/>
        <end position="44"/>
    </location>
</feature>
<comment type="subcellular location">
    <subcellularLocation>
        <location evidence="1">Membrane</location>
        <topology evidence="1">Multi-pass membrane protein</topology>
    </subcellularLocation>
</comment>
<dbReference type="AlphaFoldDB" id="A0AB34JM62"/>
<feature type="domain" description="Lipid desaturase" evidence="7">
    <location>
        <begin position="115"/>
        <end position="238"/>
    </location>
</feature>
<accession>A0AB34JM62</accession>
<evidence type="ECO:0000313" key="8">
    <source>
        <dbReference type="EMBL" id="KAL1522798.1"/>
    </source>
</evidence>
<evidence type="ECO:0000256" key="3">
    <source>
        <dbReference type="ARBA" id="ARBA00022692"/>
    </source>
</evidence>
<dbReference type="EMBL" id="JBGBPQ010000006">
    <property type="protein sequence ID" value="KAL1522798.1"/>
    <property type="molecule type" value="Genomic_DNA"/>
</dbReference>
<evidence type="ECO:0000256" key="5">
    <source>
        <dbReference type="ARBA" id="ARBA00023136"/>
    </source>
</evidence>
<evidence type="ECO:0000256" key="1">
    <source>
        <dbReference type="ARBA" id="ARBA00004141"/>
    </source>
</evidence>
<evidence type="ECO:0000259" key="7">
    <source>
        <dbReference type="Pfam" id="PF10520"/>
    </source>
</evidence>